<reference evidence="2" key="1">
    <citation type="journal article" date="2023" name="Proc. Natl. Acad. Sci. U.S.A.">
        <title>Genomic and structural basis for evolution of tropane alkaloid biosynthesis.</title>
        <authorList>
            <person name="Wanga Y.-J."/>
            <person name="Taina T."/>
            <person name="Yua J.-Y."/>
            <person name="Lia J."/>
            <person name="Xua B."/>
            <person name="Chenc J."/>
            <person name="D'Auriad J.C."/>
            <person name="Huanga J.-P."/>
            <person name="Huanga S.-X."/>
        </authorList>
    </citation>
    <scope>NUCLEOTIDE SEQUENCE [LARGE SCALE GENOMIC DNA]</scope>
    <source>
        <strain evidence="2">cv. KIB-2019</strain>
    </source>
</reference>
<dbReference type="Proteomes" id="UP001152561">
    <property type="component" value="Unassembled WGS sequence"/>
</dbReference>
<name>A0A9Q1MW24_9SOLA</name>
<dbReference type="EMBL" id="JAJAGQ010000002">
    <property type="protein sequence ID" value="KAJ8570259.1"/>
    <property type="molecule type" value="Genomic_DNA"/>
</dbReference>
<protein>
    <submittedName>
        <fullName evidence="1">Uncharacterized protein</fullName>
    </submittedName>
</protein>
<sequence>MTSEGQSAGYEGIMAMLQTYLDREAKMEEEVKLIQQSILKNEETIEIMKASCEDVNSSIAMSIPQNEFDEEEISNLQDEPKIFCDNNESCESEEVVQLEEEQNLEEEVSNYQKEEIEEILKSIMGRNEKYRQVLTKLWEEVQHVDDEATQKVNLTMDGFLQALNIFHLEEKLDREKILSLSSCDSVDFLAHALLGHPFHSISHSPEN</sequence>
<comment type="caution">
    <text evidence="1">The sequence shown here is derived from an EMBL/GenBank/DDBJ whole genome shotgun (WGS) entry which is preliminary data.</text>
</comment>
<accession>A0A9Q1MW24</accession>
<gene>
    <name evidence="1" type="ORF">K7X08_033921</name>
</gene>
<organism evidence="1 2">
    <name type="scientific">Anisodus acutangulus</name>
    <dbReference type="NCBI Taxonomy" id="402998"/>
    <lineage>
        <taxon>Eukaryota</taxon>
        <taxon>Viridiplantae</taxon>
        <taxon>Streptophyta</taxon>
        <taxon>Embryophyta</taxon>
        <taxon>Tracheophyta</taxon>
        <taxon>Spermatophyta</taxon>
        <taxon>Magnoliopsida</taxon>
        <taxon>eudicotyledons</taxon>
        <taxon>Gunneridae</taxon>
        <taxon>Pentapetalae</taxon>
        <taxon>asterids</taxon>
        <taxon>lamiids</taxon>
        <taxon>Solanales</taxon>
        <taxon>Solanaceae</taxon>
        <taxon>Solanoideae</taxon>
        <taxon>Hyoscyameae</taxon>
        <taxon>Anisodus</taxon>
    </lineage>
</organism>
<evidence type="ECO:0000313" key="2">
    <source>
        <dbReference type="Proteomes" id="UP001152561"/>
    </source>
</evidence>
<evidence type="ECO:0000313" key="1">
    <source>
        <dbReference type="EMBL" id="KAJ8570259.1"/>
    </source>
</evidence>
<keyword evidence="2" id="KW-1185">Reference proteome</keyword>
<dbReference type="AlphaFoldDB" id="A0A9Q1MW24"/>
<proteinExistence type="predicted"/>